<dbReference type="EMBL" id="OZ019907">
    <property type="protein sequence ID" value="CAK9206087.1"/>
    <property type="molecule type" value="Genomic_DNA"/>
</dbReference>
<organism evidence="1 2">
    <name type="scientific">Sphagnum troendelagicum</name>
    <dbReference type="NCBI Taxonomy" id="128251"/>
    <lineage>
        <taxon>Eukaryota</taxon>
        <taxon>Viridiplantae</taxon>
        <taxon>Streptophyta</taxon>
        <taxon>Embryophyta</taxon>
        <taxon>Bryophyta</taxon>
        <taxon>Sphagnophytina</taxon>
        <taxon>Sphagnopsida</taxon>
        <taxon>Sphagnales</taxon>
        <taxon>Sphagnaceae</taxon>
        <taxon>Sphagnum</taxon>
    </lineage>
</organism>
<dbReference type="Proteomes" id="UP001497512">
    <property type="component" value="Chromosome 15"/>
</dbReference>
<protein>
    <submittedName>
        <fullName evidence="1">Uncharacterized protein</fullName>
    </submittedName>
</protein>
<sequence>MVERGKESYNLRAAAYLLNMGMGYGPQAMMSHHATYGNSSIIVTRIHVGNVSHTGGAIRMYYTKRNM</sequence>
<proteinExistence type="predicted"/>
<name>A0ABP0TW24_9BRYO</name>
<accession>A0ABP0TW24</accession>
<keyword evidence="2" id="KW-1185">Reference proteome</keyword>
<evidence type="ECO:0000313" key="1">
    <source>
        <dbReference type="EMBL" id="CAK9206087.1"/>
    </source>
</evidence>
<reference evidence="1" key="1">
    <citation type="submission" date="2024-02" db="EMBL/GenBank/DDBJ databases">
        <authorList>
            <consortium name="ELIXIR-Norway"/>
            <consortium name="Elixir Norway"/>
        </authorList>
    </citation>
    <scope>NUCLEOTIDE SEQUENCE</scope>
</reference>
<gene>
    <name evidence="1" type="ORF">CSSPTR1EN2_LOCUS8173</name>
</gene>
<evidence type="ECO:0000313" key="2">
    <source>
        <dbReference type="Proteomes" id="UP001497512"/>
    </source>
</evidence>